<name>A0ACC4AIX3_POPAL</name>
<proteinExistence type="predicted"/>
<organism evidence="1 2">
    <name type="scientific">Populus alba</name>
    <name type="common">White poplar</name>
    <dbReference type="NCBI Taxonomy" id="43335"/>
    <lineage>
        <taxon>Eukaryota</taxon>
        <taxon>Viridiplantae</taxon>
        <taxon>Streptophyta</taxon>
        <taxon>Embryophyta</taxon>
        <taxon>Tracheophyta</taxon>
        <taxon>Spermatophyta</taxon>
        <taxon>Magnoliopsida</taxon>
        <taxon>eudicotyledons</taxon>
        <taxon>Gunneridae</taxon>
        <taxon>Pentapetalae</taxon>
        <taxon>rosids</taxon>
        <taxon>fabids</taxon>
        <taxon>Malpighiales</taxon>
        <taxon>Salicaceae</taxon>
        <taxon>Saliceae</taxon>
        <taxon>Populus</taxon>
    </lineage>
</organism>
<evidence type="ECO:0000313" key="2">
    <source>
        <dbReference type="Proteomes" id="UP000309997"/>
    </source>
</evidence>
<comment type="caution">
    <text evidence="1">The sequence shown here is derived from an EMBL/GenBank/DDBJ whole genome shotgun (WGS) entry which is preliminary data.</text>
</comment>
<dbReference type="EMBL" id="RCHU02000018">
    <property type="protein sequence ID" value="KAL3566146.1"/>
    <property type="molecule type" value="Genomic_DNA"/>
</dbReference>
<reference evidence="1 2" key="1">
    <citation type="journal article" date="2024" name="Plant Biotechnol. J.">
        <title>Genome and CRISPR/Cas9 system of a widespread forest tree (Populus alba) in the world.</title>
        <authorList>
            <person name="Liu Y.J."/>
            <person name="Jiang P.F."/>
            <person name="Han X.M."/>
            <person name="Li X.Y."/>
            <person name="Wang H.M."/>
            <person name="Wang Y.J."/>
            <person name="Wang X.X."/>
            <person name="Zeng Q.Y."/>
        </authorList>
    </citation>
    <scope>NUCLEOTIDE SEQUENCE [LARGE SCALE GENOMIC DNA]</scope>
    <source>
        <strain evidence="2">cv. PAL-ZL1</strain>
    </source>
</reference>
<dbReference type="Proteomes" id="UP000309997">
    <property type="component" value="Unassembled WGS sequence"/>
</dbReference>
<sequence length="132" mass="14716">MSFSETSKQIKEGLAFFALMKYSLNLPSIVRFPVSSLSNLLHFQFEIETEGGKLRTTVSAEGNVGSGGFWYCALSIAAIYEGHKLNGYTACLFLAAKITDPTRHSWVSGKERAQFKGRMRTAKYEENSGCYH</sequence>
<evidence type="ECO:0000313" key="1">
    <source>
        <dbReference type="EMBL" id="KAL3566146.1"/>
    </source>
</evidence>
<keyword evidence="2" id="KW-1185">Reference proteome</keyword>
<gene>
    <name evidence="1" type="ORF">D5086_031561</name>
</gene>
<accession>A0ACC4AIX3</accession>
<protein>
    <submittedName>
        <fullName evidence="1">Uncharacterized protein</fullName>
    </submittedName>
</protein>